<dbReference type="EMBL" id="CP001141">
    <property type="protein sequence ID" value="ACI65316.1"/>
    <property type="molecule type" value="Genomic_DNA"/>
</dbReference>
<organism evidence="3 4">
    <name type="scientific">Phaeodactylum tricornutum (strain CCAP 1055/1)</name>
    <dbReference type="NCBI Taxonomy" id="556484"/>
    <lineage>
        <taxon>Eukaryota</taxon>
        <taxon>Sar</taxon>
        <taxon>Stramenopiles</taxon>
        <taxon>Ochrophyta</taxon>
        <taxon>Bacillariophyta</taxon>
        <taxon>Bacillariophyceae</taxon>
        <taxon>Bacillariophycidae</taxon>
        <taxon>Naviculales</taxon>
        <taxon>Phaeodactylaceae</taxon>
        <taxon>Phaeodactylum</taxon>
    </lineage>
</organism>
<evidence type="ECO:0000313" key="4">
    <source>
        <dbReference type="Proteomes" id="UP000000759"/>
    </source>
</evidence>
<dbReference type="GO" id="GO:0051301">
    <property type="term" value="P:cell division"/>
    <property type="evidence" value="ECO:0007669"/>
    <property type="project" value="TreeGrafter"/>
</dbReference>
<dbReference type="PANTHER" id="PTHR21068">
    <property type="entry name" value="SPARTIN"/>
    <property type="match status" value="1"/>
</dbReference>
<reference evidence="4" key="2">
    <citation type="submission" date="2008-08" db="EMBL/GenBank/DDBJ databases">
        <authorList>
            <consortium name="Diatom Consortium"/>
            <person name="Grigoriev I."/>
            <person name="Grimwood J."/>
            <person name="Kuo A."/>
            <person name="Otillar R.P."/>
            <person name="Salamov A."/>
            <person name="Detter J.C."/>
            <person name="Lindquist E."/>
            <person name="Shapiro H."/>
            <person name="Lucas S."/>
            <person name="Glavina del Rio T."/>
            <person name="Pitluck S."/>
            <person name="Rokhsar D."/>
            <person name="Bowler C."/>
        </authorList>
    </citation>
    <scope>GENOME REANNOTATION</scope>
    <source>
        <strain evidence="4">CCAP 1055/1</strain>
    </source>
</reference>
<dbReference type="KEGG" id="pti:PHATR_46703"/>
<reference evidence="3 4" key="1">
    <citation type="journal article" date="2008" name="Nature">
        <title>The Phaeodactylum genome reveals the evolutionary history of diatom genomes.</title>
        <authorList>
            <person name="Bowler C."/>
            <person name="Allen A.E."/>
            <person name="Badger J.H."/>
            <person name="Grimwood J."/>
            <person name="Jabbari K."/>
            <person name="Kuo A."/>
            <person name="Maheswari U."/>
            <person name="Martens C."/>
            <person name="Maumus F."/>
            <person name="Otillar R.P."/>
            <person name="Rayko E."/>
            <person name="Salamov A."/>
            <person name="Vandepoele K."/>
            <person name="Beszteri B."/>
            <person name="Gruber A."/>
            <person name="Heijde M."/>
            <person name="Katinka M."/>
            <person name="Mock T."/>
            <person name="Valentin K."/>
            <person name="Verret F."/>
            <person name="Berges J.A."/>
            <person name="Brownlee C."/>
            <person name="Cadoret J.P."/>
            <person name="Chiovitti A."/>
            <person name="Choi C.J."/>
            <person name="Coesel S."/>
            <person name="De Martino A."/>
            <person name="Detter J.C."/>
            <person name="Durkin C."/>
            <person name="Falciatore A."/>
            <person name="Fournet J."/>
            <person name="Haruta M."/>
            <person name="Huysman M.J."/>
            <person name="Jenkins B.D."/>
            <person name="Jiroutova K."/>
            <person name="Jorgensen R.E."/>
            <person name="Joubert Y."/>
            <person name="Kaplan A."/>
            <person name="Kroger N."/>
            <person name="Kroth P.G."/>
            <person name="La Roche J."/>
            <person name="Lindquist E."/>
            <person name="Lommer M."/>
            <person name="Martin-Jezequel V."/>
            <person name="Lopez P.J."/>
            <person name="Lucas S."/>
            <person name="Mangogna M."/>
            <person name="McGinnis K."/>
            <person name="Medlin L.K."/>
            <person name="Montsant A."/>
            <person name="Oudot-Le Secq M.P."/>
            <person name="Napoli C."/>
            <person name="Obornik M."/>
            <person name="Parker M.S."/>
            <person name="Petit J.L."/>
            <person name="Porcel B.M."/>
            <person name="Poulsen N."/>
            <person name="Robison M."/>
            <person name="Rychlewski L."/>
            <person name="Rynearson T.A."/>
            <person name="Schmutz J."/>
            <person name="Shapiro H."/>
            <person name="Siaut M."/>
            <person name="Stanley M."/>
            <person name="Sussman M.R."/>
            <person name="Taylor A.R."/>
            <person name="Vardi A."/>
            <person name="von Dassow P."/>
            <person name="Vyverman W."/>
            <person name="Willis A."/>
            <person name="Wyrwicz L.S."/>
            <person name="Rokhsar D.S."/>
            <person name="Weissenbach J."/>
            <person name="Armbrust E.V."/>
            <person name="Green B.R."/>
            <person name="Van de Peer Y."/>
            <person name="Grigoriev I.V."/>
        </authorList>
    </citation>
    <scope>NUCLEOTIDE SEQUENCE [LARGE SCALE GENOMIC DNA]</scope>
    <source>
        <strain evidence="3 4">CCAP 1055/1</strain>
    </source>
</reference>
<feature type="region of interest" description="Disordered" evidence="1">
    <location>
        <begin position="36"/>
        <end position="107"/>
    </location>
</feature>
<dbReference type="GeneID" id="7204615"/>
<evidence type="ECO:0000313" key="3">
    <source>
        <dbReference type="EMBL" id="ACI65316.1"/>
    </source>
</evidence>
<feature type="region of interest" description="Disordered" evidence="1">
    <location>
        <begin position="552"/>
        <end position="592"/>
    </location>
</feature>
<dbReference type="Pfam" id="PF06911">
    <property type="entry name" value="Senescence"/>
    <property type="match status" value="1"/>
</dbReference>
<sequence>MYVSIHPSIHPHPHKPIHVHVHELWFHRPRPFPKSSHIPMRPMSVPSREPFDTVGEESVHGAPQKRVEPSETISVCDDDDDGDWQRSLSNPALSQTGAPATTHNDTPSVVWNTESLSIQTFPSEAHVCSERKWKTPLYNFHWNRVVSWDELEDRLAVLVGNDATVLQLLHSVYSVDVPDQVLRSLAVVALQIPDHDDPFESDTVPTSTTSTTTPWLDSSNALATVAHYLVQQHFDKRATRTRNGNQATECVASLACLRFLVTVRSPTEAGWQREEFRLAETLAFLTQRECCVAPEKDATLSKHCPTEEIYHSETTLLWELRALCLHELERLQEQALICQAWIDATAETTANCIETGAHVIKLGLTHSTTLVTTGIDAMGDVVQSCIDPVLREAGTNTEYDPRSTAAALTYTGAARRVTRQARECTQRTTSEVQDASCRAIQMAATQFYRHQVGHAVVPDDSRRHALAAAGKVGLAGLGAVVIVGEAVLESSNAVAQATVDATAGVVEHRYGAAAGQVVRNTSETAVNVFRTVGHVAMVKSKILGKAVVKKSAKTHMENQKPTTKVHAQRKQNISKVDRVTVPKEVDNSEQGL</sequence>
<dbReference type="HOGENOM" id="CLU_495657_0_0_1"/>
<dbReference type="AlphaFoldDB" id="B5Y3I6"/>
<feature type="compositionally biased region" description="Basic and acidic residues" evidence="1">
    <location>
        <begin position="575"/>
        <end position="586"/>
    </location>
</feature>
<dbReference type="GO" id="GO:0005886">
    <property type="term" value="C:plasma membrane"/>
    <property type="evidence" value="ECO:0007669"/>
    <property type="project" value="TreeGrafter"/>
</dbReference>
<dbReference type="InterPro" id="IPR045036">
    <property type="entry name" value="Spartin-like"/>
</dbReference>
<dbReference type="Proteomes" id="UP000000759">
    <property type="component" value="Chromosome 11"/>
</dbReference>
<keyword evidence="4" id="KW-1185">Reference proteome</keyword>
<dbReference type="RefSeq" id="XP_002185846.1">
    <property type="nucleotide sequence ID" value="XM_002185810.1"/>
</dbReference>
<feature type="domain" description="Senescence" evidence="2">
    <location>
        <begin position="352"/>
        <end position="553"/>
    </location>
</feature>
<name>B5Y3I6_PHATC</name>
<gene>
    <name evidence="3" type="ORF">PHATR_46703</name>
</gene>
<proteinExistence type="predicted"/>
<dbReference type="InParanoid" id="B5Y3I6"/>
<dbReference type="PaxDb" id="2850-Phatr46703"/>
<dbReference type="PANTHER" id="PTHR21068:SF43">
    <property type="entry name" value="SPARTIN"/>
    <property type="match status" value="1"/>
</dbReference>
<accession>B5Y3I6</accession>
<dbReference type="InterPro" id="IPR009686">
    <property type="entry name" value="Senescence/spartin_C"/>
</dbReference>
<feature type="compositionally biased region" description="Polar residues" evidence="1">
    <location>
        <begin position="86"/>
        <end position="107"/>
    </location>
</feature>
<dbReference type="OrthoDB" id="54884at2759"/>
<protein>
    <recommendedName>
        <fullName evidence="2">Senescence domain-containing protein</fullName>
    </recommendedName>
</protein>
<evidence type="ECO:0000256" key="1">
    <source>
        <dbReference type="SAM" id="MobiDB-lite"/>
    </source>
</evidence>
<evidence type="ECO:0000259" key="2">
    <source>
        <dbReference type="Pfam" id="PF06911"/>
    </source>
</evidence>